<dbReference type="GO" id="GO:0051604">
    <property type="term" value="P:protein maturation"/>
    <property type="evidence" value="ECO:0007669"/>
    <property type="project" value="TreeGrafter"/>
</dbReference>
<dbReference type="Pfam" id="PF24859">
    <property type="entry name" value="FdhE_central"/>
    <property type="match status" value="1"/>
</dbReference>
<sequence length="313" mass="33236">MPSALLQPELIGAVREIPALRLPSPDLFARRAGRARALAEGHDLGAFLRFAAVLAEAQQDVLDRSTASGRDLRALLDQCRIGGMPPLAHPGWQPDPHWAALARSLAEHLTAASPDLLPDQAKAACARILASGDVWLAEQGHLLLDPDATELPDLACAPLIGAAMQVAWTSQAARLNPDDVGPPAGAGLCPVCASPPVASIVRVGGAEDGARYLHCGLCASEWRLVRSQCSQCNNSRGITYLGLESRGEAVKAEACPECRSYLKICRMDKDLGVDPWADDLATMALDWLVDQEGFTRAGINFMMIQPEAPATSA</sequence>
<dbReference type="InterPro" id="IPR006452">
    <property type="entry name" value="Formate_DH_accessory"/>
</dbReference>
<dbReference type="Proteomes" id="UP000274556">
    <property type="component" value="Unassembled WGS sequence"/>
</dbReference>
<dbReference type="Gene3D" id="3.90.1670.10">
    <property type="entry name" value="FdhE-like domain"/>
    <property type="match status" value="1"/>
</dbReference>
<feature type="domain" description="FdhE C-terminal" evidence="4">
    <location>
        <begin position="228"/>
        <end position="303"/>
    </location>
</feature>
<accession>A0A495VCR5</accession>
<dbReference type="InterPro" id="IPR024064">
    <property type="entry name" value="FdhE-like_sf"/>
</dbReference>
<dbReference type="SUPFAM" id="SSF144020">
    <property type="entry name" value="FdhE-like"/>
    <property type="match status" value="1"/>
</dbReference>
<dbReference type="Pfam" id="PF24860">
    <property type="entry name" value="FdhE_C"/>
    <property type="match status" value="1"/>
</dbReference>
<dbReference type="InterPro" id="IPR056774">
    <property type="entry name" value="FdhE_N"/>
</dbReference>
<dbReference type="InterPro" id="IPR056796">
    <property type="entry name" value="FdhE_C"/>
</dbReference>
<gene>
    <name evidence="5" type="ORF">BDD21_4751</name>
</gene>
<dbReference type="RefSeq" id="WP_120799198.1">
    <property type="nucleotide sequence ID" value="NZ_RBXL01000001.1"/>
</dbReference>
<dbReference type="Pfam" id="PF04216">
    <property type="entry name" value="FdhE_N"/>
    <property type="match status" value="1"/>
</dbReference>
<keyword evidence="1" id="KW-0963">Cytoplasm</keyword>
<dbReference type="AlphaFoldDB" id="A0A495VCR5"/>
<proteinExistence type="predicted"/>
<comment type="caution">
    <text evidence="5">The sequence shown here is derived from an EMBL/GenBank/DDBJ whole genome shotgun (WGS) entry which is preliminary data.</text>
</comment>
<evidence type="ECO:0000313" key="6">
    <source>
        <dbReference type="Proteomes" id="UP000274556"/>
    </source>
</evidence>
<dbReference type="GO" id="GO:0005829">
    <property type="term" value="C:cytosol"/>
    <property type="evidence" value="ECO:0007669"/>
    <property type="project" value="TreeGrafter"/>
</dbReference>
<dbReference type="InterPro" id="IPR056797">
    <property type="entry name" value="FdhE_central"/>
</dbReference>
<evidence type="ECO:0000256" key="1">
    <source>
        <dbReference type="ARBA" id="ARBA00022490"/>
    </source>
</evidence>
<keyword evidence="6" id="KW-1185">Reference proteome</keyword>
<dbReference type="GO" id="GO:0008199">
    <property type="term" value="F:ferric iron binding"/>
    <property type="evidence" value="ECO:0007669"/>
    <property type="project" value="TreeGrafter"/>
</dbReference>
<dbReference type="PIRSF" id="PIRSF018296">
    <property type="entry name" value="Format_dh_formtn"/>
    <property type="match status" value="1"/>
</dbReference>
<feature type="domain" description="FdhE central" evidence="3">
    <location>
        <begin position="188"/>
        <end position="226"/>
    </location>
</feature>
<evidence type="ECO:0000259" key="4">
    <source>
        <dbReference type="Pfam" id="PF24860"/>
    </source>
</evidence>
<dbReference type="NCBIfam" id="TIGR01562">
    <property type="entry name" value="FdhE"/>
    <property type="match status" value="1"/>
</dbReference>
<reference evidence="5 6" key="1">
    <citation type="submission" date="2018-10" db="EMBL/GenBank/DDBJ databases">
        <title>Genomic Encyclopedia of Archaeal and Bacterial Type Strains, Phase II (KMG-II): from individual species to whole genera.</title>
        <authorList>
            <person name="Goeker M."/>
        </authorList>
    </citation>
    <scope>NUCLEOTIDE SEQUENCE [LARGE SCALE GENOMIC DNA]</scope>
    <source>
        <strain evidence="5 6">DSM 235</strain>
    </source>
</reference>
<dbReference type="PANTHER" id="PTHR37689">
    <property type="entry name" value="PROTEIN FDHE"/>
    <property type="match status" value="1"/>
</dbReference>
<dbReference type="CDD" id="cd16341">
    <property type="entry name" value="FdhE"/>
    <property type="match status" value="1"/>
</dbReference>
<protein>
    <submittedName>
        <fullName evidence="5">Tat proofreading chaperone FdhE</fullName>
    </submittedName>
</protein>
<organism evidence="5 6">
    <name type="scientific">Thiocapsa rosea</name>
    <dbReference type="NCBI Taxonomy" id="69360"/>
    <lineage>
        <taxon>Bacteria</taxon>
        <taxon>Pseudomonadati</taxon>
        <taxon>Pseudomonadota</taxon>
        <taxon>Gammaproteobacteria</taxon>
        <taxon>Chromatiales</taxon>
        <taxon>Chromatiaceae</taxon>
        <taxon>Thiocapsa</taxon>
    </lineage>
</organism>
<evidence type="ECO:0000313" key="5">
    <source>
        <dbReference type="EMBL" id="RKT47191.1"/>
    </source>
</evidence>
<dbReference type="PANTHER" id="PTHR37689:SF1">
    <property type="entry name" value="PROTEIN FDHE"/>
    <property type="match status" value="1"/>
</dbReference>
<evidence type="ECO:0000259" key="2">
    <source>
        <dbReference type="Pfam" id="PF04216"/>
    </source>
</evidence>
<feature type="domain" description="FdhE N-terminal" evidence="2">
    <location>
        <begin position="17"/>
        <end position="180"/>
    </location>
</feature>
<dbReference type="OrthoDB" id="9794151at2"/>
<name>A0A495VCR5_9GAMM</name>
<evidence type="ECO:0000259" key="3">
    <source>
        <dbReference type="Pfam" id="PF24859"/>
    </source>
</evidence>
<dbReference type="EMBL" id="RBXL01000001">
    <property type="protein sequence ID" value="RKT47191.1"/>
    <property type="molecule type" value="Genomic_DNA"/>
</dbReference>